<dbReference type="AlphaFoldDB" id="A0A2X3JYN4"/>
<organism evidence="2 3">
    <name type="scientific">Escherichia coli</name>
    <dbReference type="NCBI Taxonomy" id="562"/>
    <lineage>
        <taxon>Bacteria</taxon>
        <taxon>Pseudomonadati</taxon>
        <taxon>Pseudomonadota</taxon>
        <taxon>Gammaproteobacteria</taxon>
        <taxon>Enterobacterales</taxon>
        <taxon>Enterobacteriaceae</taxon>
        <taxon>Escherichia</taxon>
    </lineage>
</organism>
<feature type="compositionally biased region" description="Basic residues" evidence="1">
    <location>
        <begin position="1"/>
        <end position="12"/>
    </location>
</feature>
<evidence type="ECO:0000313" key="2">
    <source>
        <dbReference type="EMBL" id="SQD04876.1"/>
    </source>
</evidence>
<accession>A0A2X3JYN4</accession>
<evidence type="ECO:0000256" key="1">
    <source>
        <dbReference type="SAM" id="MobiDB-lite"/>
    </source>
</evidence>
<evidence type="ECO:0000313" key="3">
    <source>
        <dbReference type="Proteomes" id="UP000250991"/>
    </source>
</evidence>
<dbReference type="Proteomes" id="UP000250991">
    <property type="component" value="Unassembled WGS sequence"/>
</dbReference>
<gene>
    <name evidence="2" type="primary">Q_8</name>
    <name evidence="2" type="ORF">NCTC8009_05419</name>
</gene>
<feature type="region of interest" description="Disordered" evidence="1">
    <location>
        <begin position="1"/>
        <end position="20"/>
    </location>
</feature>
<dbReference type="EMBL" id="UARW01000010">
    <property type="protein sequence ID" value="SQD04876.1"/>
    <property type="molecule type" value="Genomic_DNA"/>
</dbReference>
<protein>
    <submittedName>
        <fullName evidence="2">Putative portal vertex protein from bacteriophage origin</fullName>
    </submittedName>
</protein>
<proteinExistence type="predicted"/>
<reference evidence="2 3" key="1">
    <citation type="submission" date="2018-06" db="EMBL/GenBank/DDBJ databases">
        <authorList>
            <consortium name="Pathogen Informatics"/>
            <person name="Doyle S."/>
        </authorList>
    </citation>
    <scope>NUCLEOTIDE SEQUENCE [LARGE SCALE GENOMIC DNA]</scope>
    <source>
        <strain evidence="2 3">NCTC8009</strain>
    </source>
</reference>
<sequence>MTKKQRNNKKFRSMTGSKVESFTPGRGSVITFGEPEPILTTGTDYHNIWYDNEYDHWRLPIDRLALAQLPNLNGQHGGVLYARRNMVAGGYIGGGLTPDQVEQAVFDYLLFGDVAILKIRNVFGEVIDLLPLPSLYLRCRKDGAFAVLQEGPALIYEPEDIVFFKMYDPRQQVYGLP</sequence>
<name>A0A2X3JYN4_ECOLX</name>